<reference evidence="4" key="1">
    <citation type="submission" date="2023-03" db="EMBL/GenBank/DDBJ databases">
        <title>Amycolatopsis taiwanensis NBRC 103393.</title>
        <authorList>
            <person name="Ichikawa N."/>
            <person name="Sato H."/>
            <person name="Tonouchi N."/>
        </authorList>
    </citation>
    <scope>NUCLEOTIDE SEQUENCE</scope>
    <source>
        <strain evidence="4">NBRC 103393</strain>
    </source>
</reference>
<evidence type="ECO:0000313" key="5">
    <source>
        <dbReference type="Proteomes" id="UP001165136"/>
    </source>
</evidence>
<feature type="domain" description="Fumarylacetoacetase-like C-terminal" evidence="3">
    <location>
        <begin position="81"/>
        <end position="285"/>
    </location>
</feature>
<keyword evidence="5" id="KW-1185">Reference proteome</keyword>
<evidence type="ECO:0000256" key="1">
    <source>
        <dbReference type="ARBA" id="ARBA00010211"/>
    </source>
</evidence>
<accession>A0A9W6R7G2</accession>
<comment type="similarity">
    <text evidence="1">Belongs to the FAH family.</text>
</comment>
<keyword evidence="2" id="KW-0479">Metal-binding</keyword>
<organism evidence="4 5">
    <name type="scientific">Amycolatopsis taiwanensis</name>
    <dbReference type="NCBI Taxonomy" id="342230"/>
    <lineage>
        <taxon>Bacteria</taxon>
        <taxon>Bacillati</taxon>
        <taxon>Actinomycetota</taxon>
        <taxon>Actinomycetes</taxon>
        <taxon>Pseudonocardiales</taxon>
        <taxon>Pseudonocardiaceae</taxon>
        <taxon>Amycolatopsis</taxon>
    </lineage>
</organism>
<dbReference type="RefSeq" id="WP_285488745.1">
    <property type="nucleotide sequence ID" value="NZ_BSTI01000014.1"/>
</dbReference>
<dbReference type="AlphaFoldDB" id="A0A9W6R7G2"/>
<evidence type="ECO:0000313" key="4">
    <source>
        <dbReference type="EMBL" id="GLY69002.1"/>
    </source>
</evidence>
<proteinExistence type="inferred from homology"/>
<keyword evidence="4" id="KW-0413">Isomerase</keyword>
<sequence>MKLLSYRTSDGESWGALVDGEIVDLATANPGWASLAAALAAALADAGTDGIVRAVTARAGTAPRLALDSVTLLPVVPAPGKILCVGLNFEKHRIETGRERTEHPVIFTRFPDTFVGHGTPLVRPAESERFDFEGELALVIGRGGRRIARENALSHIAGVTCLNDGSIRDFQAHTHQFTPGKNFPATGSIGPWLVTLDDIGEIADLELVTRLNGVEVQRAPLSDLTYSIPEIVAYCSSWTQLRPGDVIATGTPGGIGARREPPLWMRPGDLCEVEVSGVGVLRNTITTEDVTP</sequence>
<dbReference type="SUPFAM" id="SSF56529">
    <property type="entry name" value="FAH"/>
    <property type="match status" value="1"/>
</dbReference>
<name>A0A9W6R7G2_9PSEU</name>
<dbReference type="InterPro" id="IPR011234">
    <property type="entry name" value="Fumarylacetoacetase-like_C"/>
</dbReference>
<dbReference type="EMBL" id="BSTI01000014">
    <property type="protein sequence ID" value="GLY69002.1"/>
    <property type="molecule type" value="Genomic_DNA"/>
</dbReference>
<evidence type="ECO:0000259" key="3">
    <source>
        <dbReference type="Pfam" id="PF01557"/>
    </source>
</evidence>
<dbReference type="Proteomes" id="UP001165136">
    <property type="component" value="Unassembled WGS sequence"/>
</dbReference>
<gene>
    <name evidence="4" type="ORF">Atai01_56210</name>
</gene>
<dbReference type="GO" id="GO:0046872">
    <property type="term" value="F:metal ion binding"/>
    <property type="evidence" value="ECO:0007669"/>
    <property type="project" value="UniProtKB-KW"/>
</dbReference>
<dbReference type="GO" id="GO:0016853">
    <property type="term" value="F:isomerase activity"/>
    <property type="evidence" value="ECO:0007669"/>
    <property type="project" value="UniProtKB-KW"/>
</dbReference>
<dbReference type="GO" id="GO:0044281">
    <property type="term" value="P:small molecule metabolic process"/>
    <property type="evidence" value="ECO:0007669"/>
    <property type="project" value="UniProtKB-ARBA"/>
</dbReference>
<dbReference type="Pfam" id="PF01557">
    <property type="entry name" value="FAA_hydrolase"/>
    <property type="match status" value="1"/>
</dbReference>
<dbReference type="Gene3D" id="3.90.850.10">
    <property type="entry name" value="Fumarylacetoacetase-like, C-terminal domain"/>
    <property type="match status" value="1"/>
</dbReference>
<dbReference type="PANTHER" id="PTHR42796">
    <property type="entry name" value="FUMARYLACETOACETATE HYDROLASE DOMAIN-CONTAINING PROTEIN 2A-RELATED"/>
    <property type="match status" value="1"/>
</dbReference>
<dbReference type="InterPro" id="IPR036663">
    <property type="entry name" value="Fumarylacetoacetase_C_sf"/>
</dbReference>
<dbReference type="InterPro" id="IPR051121">
    <property type="entry name" value="FAH"/>
</dbReference>
<dbReference type="PANTHER" id="PTHR42796:SF4">
    <property type="entry name" value="FUMARYLACETOACETATE HYDROLASE DOMAIN-CONTAINING PROTEIN 2A"/>
    <property type="match status" value="1"/>
</dbReference>
<protein>
    <submittedName>
        <fullName evidence="4">5-carboxymethyl-2-hydroxymuconate isomerase</fullName>
    </submittedName>
</protein>
<evidence type="ECO:0000256" key="2">
    <source>
        <dbReference type="ARBA" id="ARBA00022723"/>
    </source>
</evidence>
<comment type="caution">
    <text evidence="4">The sequence shown here is derived from an EMBL/GenBank/DDBJ whole genome shotgun (WGS) entry which is preliminary data.</text>
</comment>